<dbReference type="Proteomes" id="UP000004105">
    <property type="component" value="Unassembled WGS sequence"/>
</dbReference>
<protein>
    <submittedName>
        <fullName evidence="1">Uncharacterized protein</fullName>
    </submittedName>
</protein>
<accession>F2BFB2</accession>
<dbReference type="HOGENOM" id="CLU_198283_1_0_4"/>
<gene>
    <name evidence="1" type="ORF">HMPREF9123_2419</name>
</gene>
<comment type="caution">
    <text evidence="1">The sequence shown here is derived from an EMBL/GenBank/DDBJ whole genome shotgun (WGS) entry which is preliminary data.</text>
</comment>
<dbReference type="AlphaFoldDB" id="F2BFB2"/>
<name>F2BFB2_9NEIS</name>
<evidence type="ECO:0000313" key="1">
    <source>
        <dbReference type="EMBL" id="EGF08984.1"/>
    </source>
</evidence>
<keyword evidence="2" id="KW-1185">Reference proteome</keyword>
<reference evidence="1 2" key="1">
    <citation type="submission" date="2011-02" db="EMBL/GenBank/DDBJ databases">
        <authorList>
            <person name="Muzny D."/>
            <person name="Qin X."/>
            <person name="Deng J."/>
            <person name="Jiang H."/>
            <person name="Liu Y."/>
            <person name="Qu J."/>
            <person name="Song X.-Z."/>
            <person name="Zhang L."/>
            <person name="Thornton R."/>
            <person name="Coyle M."/>
            <person name="Francisco L."/>
            <person name="Jackson L."/>
            <person name="Javaid M."/>
            <person name="Korchina V."/>
            <person name="Kovar C."/>
            <person name="Mata R."/>
            <person name="Mathew T."/>
            <person name="Ngo R."/>
            <person name="Nguyen L."/>
            <person name="Nguyen N."/>
            <person name="Okwuonu G."/>
            <person name="Ongeri F."/>
            <person name="Pham C."/>
            <person name="Simmons D."/>
            <person name="Wilczek-Boney K."/>
            <person name="Hale W."/>
            <person name="Jakkamsetti A."/>
            <person name="Pham P."/>
            <person name="Ruth R."/>
            <person name="San Lucas F."/>
            <person name="Warren J."/>
            <person name="Zhang J."/>
            <person name="Zhao Z."/>
            <person name="Zhou C."/>
            <person name="Zhu D."/>
            <person name="Lee S."/>
            <person name="Bess C."/>
            <person name="Blankenburg K."/>
            <person name="Forbes L."/>
            <person name="Fu Q."/>
            <person name="Gubbala S."/>
            <person name="Hirani K."/>
            <person name="Jayaseelan J.C."/>
            <person name="Lara F."/>
            <person name="Munidasa M."/>
            <person name="Palculict T."/>
            <person name="Patil S."/>
            <person name="Pu L.-L."/>
            <person name="Saada N."/>
            <person name="Tang L."/>
            <person name="Weissenberger G."/>
            <person name="Zhu Y."/>
            <person name="Hemphill L."/>
            <person name="Shang Y."/>
            <person name="Youmans B."/>
            <person name="Ayvaz T."/>
            <person name="Ross M."/>
            <person name="Santibanez J."/>
            <person name="Aqrawi P."/>
            <person name="Gross S."/>
            <person name="Joshi V."/>
            <person name="Fowler G."/>
            <person name="Nazareth L."/>
            <person name="Reid J."/>
            <person name="Worley K."/>
            <person name="Petrosino J."/>
            <person name="Highlander S."/>
            <person name="Gibbs R."/>
        </authorList>
    </citation>
    <scope>NUCLEOTIDE SEQUENCE [LARGE SCALE GENOMIC DNA]</scope>
    <source>
        <strain evidence="1 2">ATCC BAA-1200</strain>
    </source>
</reference>
<sequence>MTFSFAAVFLVKIRACRVKNARKMSNLAVLFSLQARIFSQKTVSQADCQQTLLYRI</sequence>
<dbReference type="EMBL" id="AFAY01000048">
    <property type="protein sequence ID" value="EGF08984.1"/>
    <property type="molecule type" value="Genomic_DNA"/>
</dbReference>
<organism evidence="1 2">
    <name type="scientific">Neisseria bacilliformis ATCC BAA-1200</name>
    <dbReference type="NCBI Taxonomy" id="888742"/>
    <lineage>
        <taxon>Bacteria</taxon>
        <taxon>Pseudomonadati</taxon>
        <taxon>Pseudomonadota</taxon>
        <taxon>Betaproteobacteria</taxon>
        <taxon>Neisseriales</taxon>
        <taxon>Neisseriaceae</taxon>
        <taxon>Neisseria</taxon>
    </lineage>
</organism>
<proteinExistence type="predicted"/>
<evidence type="ECO:0000313" key="2">
    <source>
        <dbReference type="Proteomes" id="UP000004105"/>
    </source>
</evidence>